<dbReference type="EMBL" id="CAESAN010000050">
    <property type="protein sequence ID" value="CAB4342750.1"/>
    <property type="molecule type" value="Genomic_DNA"/>
</dbReference>
<gene>
    <name evidence="1" type="ORF">UFOPK3547_00731</name>
</gene>
<accession>A0A6J5ZQ54</accession>
<sequence>MAINELSRQVAGVAALINTDLLHHLTDDQLDVLVVDVHSLRAEHLLDLVDEVLLGSRATAQCEQVVRVKRALVELSSAFDLVAVLDEQTRALRERIIVFLAAVVGNRDNAVLLRVLGRYGSRFLRHLGETLRLTGLKQLDYARQTVRDVGSSNAAGVEGTHRQLGARLADRLGGNDADCVADLGKLAGGKCAAVTGLADADF</sequence>
<dbReference type="AlphaFoldDB" id="A0A6J5ZQ54"/>
<protein>
    <submittedName>
        <fullName evidence="1">Unannotated protein</fullName>
    </submittedName>
</protein>
<name>A0A6J5ZQ54_9ZZZZ</name>
<organism evidence="1">
    <name type="scientific">freshwater metagenome</name>
    <dbReference type="NCBI Taxonomy" id="449393"/>
    <lineage>
        <taxon>unclassified sequences</taxon>
        <taxon>metagenomes</taxon>
        <taxon>ecological metagenomes</taxon>
    </lineage>
</organism>
<proteinExistence type="predicted"/>
<reference evidence="1" key="1">
    <citation type="submission" date="2020-05" db="EMBL/GenBank/DDBJ databases">
        <authorList>
            <person name="Chiriac C."/>
            <person name="Salcher M."/>
            <person name="Ghai R."/>
            <person name="Kavagutti S V."/>
        </authorList>
    </citation>
    <scope>NUCLEOTIDE SEQUENCE</scope>
</reference>
<evidence type="ECO:0000313" key="1">
    <source>
        <dbReference type="EMBL" id="CAB4342750.1"/>
    </source>
</evidence>